<evidence type="ECO:0000256" key="1">
    <source>
        <dbReference type="SAM" id="MobiDB-lite"/>
    </source>
</evidence>
<keyword evidence="2" id="KW-0732">Signal</keyword>
<dbReference type="Proteomes" id="UP001460270">
    <property type="component" value="Unassembled WGS sequence"/>
</dbReference>
<comment type="caution">
    <text evidence="3">The sequence shown here is derived from an EMBL/GenBank/DDBJ whole genome shotgun (WGS) entry which is preliminary data.</text>
</comment>
<dbReference type="EMBL" id="JBBPFD010000002">
    <property type="protein sequence ID" value="KAK7938700.1"/>
    <property type="molecule type" value="Genomic_DNA"/>
</dbReference>
<dbReference type="AlphaFoldDB" id="A0AAW0PUP4"/>
<gene>
    <name evidence="3" type="ORF">WMY93_002026</name>
</gene>
<feature type="chain" id="PRO_5043474739" description="DUF4371 domain-containing protein" evidence="2">
    <location>
        <begin position="19"/>
        <end position="380"/>
    </location>
</feature>
<feature type="signal peptide" evidence="2">
    <location>
        <begin position="1"/>
        <end position="18"/>
    </location>
</feature>
<name>A0AAW0PUP4_9GOBI</name>
<reference evidence="4" key="1">
    <citation type="submission" date="2024-04" db="EMBL/GenBank/DDBJ databases">
        <title>Salinicola lusitanus LLJ914,a marine bacterium isolated from the Okinawa Trough.</title>
        <authorList>
            <person name="Li J."/>
        </authorList>
    </citation>
    <scope>NUCLEOTIDE SEQUENCE [LARGE SCALE GENOMIC DNA]</scope>
</reference>
<sequence length="380" mass="44081">MVLLQIIWFSSRSAVSDSESVPREQQILGSNKRLISDTGHFTHTRERERERERETLLYSIYKHFRTVKREKEREGRERERERKREREKEREGDGEKERKKEQNKEGGREKEEEKERERKKEIEKRDKDTGGRWRERERKRAGERGGKRDELNKQQRAFVKVTSVNHAAQLASYKVAHRIALCKKPHTIAEELILPAAIDMVSCLIDEKSAQKLKCIPLSNDTVGRRIVDISNDIEEQLIEAIRQSKYALQVDEATVNNKDCLLIAYVRFIAQDALSEEFLFCTNVTGRATADQLFQIINDYLSKHKIKWEDCVGICTDGARSMAGHKTGLRALIQRVSPNAQWTHCVIHREALASKQLSSELSETLTDVVSAVNYIKRVP</sequence>
<proteinExistence type="predicted"/>
<dbReference type="PANTHER" id="PTHR45913:SF19">
    <property type="entry name" value="LOW QUALITY PROTEIN: ZINC FINGER BED DOMAIN-CONTAINING PROTEIN 5-LIKE"/>
    <property type="match status" value="1"/>
</dbReference>
<evidence type="ECO:0008006" key="5">
    <source>
        <dbReference type="Google" id="ProtNLM"/>
    </source>
</evidence>
<feature type="region of interest" description="Disordered" evidence="1">
    <location>
        <begin position="68"/>
        <end position="152"/>
    </location>
</feature>
<feature type="region of interest" description="Disordered" evidence="1">
    <location>
        <begin position="18"/>
        <end position="50"/>
    </location>
</feature>
<evidence type="ECO:0000313" key="3">
    <source>
        <dbReference type="EMBL" id="KAK7938700.1"/>
    </source>
</evidence>
<keyword evidence="4" id="KW-1185">Reference proteome</keyword>
<accession>A0AAW0PUP4</accession>
<evidence type="ECO:0000256" key="2">
    <source>
        <dbReference type="SAM" id="SignalP"/>
    </source>
</evidence>
<protein>
    <recommendedName>
        <fullName evidence="5">DUF4371 domain-containing protein</fullName>
    </recommendedName>
</protein>
<organism evidence="3 4">
    <name type="scientific">Mugilogobius chulae</name>
    <name type="common">yellowstripe goby</name>
    <dbReference type="NCBI Taxonomy" id="88201"/>
    <lineage>
        <taxon>Eukaryota</taxon>
        <taxon>Metazoa</taxon>
        <taxon>Chordata</taxon>
        <taxon>Craniata</taxon>
        <taxon>Vertebrata</taxon>
        <taxon>Euteleostomi</taxon>
        <taxon>Actinopterygii</taxon>
        <taxon>Neopterygii</taxon>
        <taxon>Teleostei</taxon>
        <taxon>Neoteleostei</taxon>
        <taxon>Acanthomorphata</taxon>
        <taxon>Gobiaria</taxon>
        <taxon>Gobiiformes</taxon>
        <taxon>Gobioidei</taxon>
        <taxon>Gobiidae</taxon>
        <taxon>Gobionellinae</taxon>
        <taxon>Mugilogobius</taxon>
    </lineage>
</organism>
<dbReference type="PANTHER" id="PTHR45913">
    <property type="entry name" value="EPM2A-INTERACTING PROTEIN 1"/>
    <property type="match status" value="1"/>
</dbReference>
<evidence type="ECO:0000313" key="4">
    <source>
        <dbReference type="Proteomes" id="UP001460270"/>
    </source>
</evidence>